<reference evidence="2" key="1">
    <citation type="submission" date="2018-02" db="EMBL/GenBank/DDBJ databases">
        <title>Rhizophora mucronata_Transcriptome.</title>
        <authorList>
            <person name="Meera S.P."/>
            <person name="Sreeshan A."/>
            <person name="Augustine A."/>
        </authorList>
    </citation>
    <scope>NUCLEOTIDE SEQUENCE</scope>
    <source>
        <tissue evidence="2">Leaf</tissue>
    </source>
</reference>
<feature type="region of interest" description="Disordered" evidence="1">
    <location>
        <begin position="1"/>
        <end position="24"/>
    </location>
</feature>
<accession>A0A2P2IYM2</accession>
<protein>
    <submittedName>
        <fullName evidence="2">Uncharacterized protein MANES_11G157400</fullName>
    </submittedName>
</protein>
<dbReference type="EMBL" id="GGEC01005845">
    <property type="protein sequence ID" value="MBW86328.1"/>
    <property type="molecule type" value="Transcribed_RNA"/>
</dbReference>
<evidence type="ECO:0000313" key="2">
    <source>
        <dbReference type="EMBL" id="MBW86328.1"/>
    </source>
</evidence>
<sequence length="42" mass="5154">MPAIPARFRYPRSPESSPMSSRISRRVGCWRRRHSYRHQQLR</sequence>
<organism evidence="2">
    <name type="scientific">Rhizophora mucronata</name>
    <name type="common">Asiatic mangrove</name>
    <dbReference type="NCBI Taxonomy" id="61149"/>
    <lineage>
        <taxon>Eukaryota</taxon>
        <taxon>Viridiplantae</taxon>
        <taxon>Streptophyta</taxon>
        <taxon>Embryophyta</taxon>
        <taxon>Tracheophyta</taxon>
        <taxon>Spermatophyta</taxon>
        <taxon>Magnoliopsida</taxon>
        <taxon>eudicotyledons</taxon>
        <taxon>Gunneridae</taxon>
        <taxon>Pentapetalae</taxon>
        <taxon>rosids</taxon>
        <taxon>fabids</taxon>
        <taxon>Malpighiales</taxon>
        <taxon>Rhizophoraceae</taxon>
        <taxon>Rhizophora</taxon>
    </lineage>
</organism>
<name>A0A2P2IYM2_RHIMU</name>
<dbReference type="AlphaFoldDB" id="A0A2P2IYM2"/>
<evidence type="ECO:0000256" key="1">
    <source>
        <dbReference type="SAM" id="MobiDB-lite"/>
    </source>
</evidence>
<proteinExistence type="predicted"/>
<feature type="compositionally biased region" description="Low complexity" evidence="1">
    <location>
        <begin position="11"/>
        <end position="22"/>
    </location>
</feature>